<accession>A0A853A9Q6</accession>
<gene>
    <name evidence="2" type="ORF">FHU37_004075</name>
</gene>
<protein>
    <submittedName>
        <fullName evidence="2">Putative integral membrane protein</fullName>
    </submittedName>
</protein>
<evidence type="ECO:0000313" key="2">
    <source>
        <dbReference type="EMBL" id="NYI07132.1"/>
    </source>
</evidence>
<keyword evidence="3" id="KW-1185">Reference proteome</keyword>
<proteinExistence type="predicted"/>
<dbReference type="AlphaFoldDB" id="A0A853A9Q6"/>
<keyword evidence="1" id="KW-0472">Membrane</keyword>
<evidence type="ECO:0000256" key="1">
    <source>
        <dbReference type="SAM" id="Phobius"/>
    </source>
</evidence>
<name>A0A853A9Q6_9ACTN</name>
<dbReference type="Proteomes" id="UP000567795">
    <property type="component" value="Unassembled WGS sequence"/>
</dbReference>
<keyword evidence="1" id="KW-1133">Transmembrane helix</keyword>
<dbReference type="RefSeq" id="WP_179815605.1">
    <property type="nucleotide sequence ID" value="NZ_JACBZD010000001.1"/>
</dbReference>
<reference evidence="2 3" key="1">
    <citation type="submission" date="2020-07" db="EMBL/GenBank/DDBJ databases">
        <title>Sequencing the genomes of 1000 actinobacteria strains.</title>
        <authorList>
            <person name="Klenk H.-P."/>
        </authorList>
    </citation>
    <scope>NUCLEOTIDE SEQUENCE [LARGE SCALE GENOMIC DNA]</scope>
    <source>
        <strain evidence="2 3">DSM 42178</strain>
    </source>
</reference>
<comment type="caution">
    <text evidence="2">The sequence shown here is derived from an EMBL/GenBank/DDBJ whole genome shotgun (WGS) entry which is preliminary data.</text>
</comment>
<dbReference type="EMBL" id="JACBZD010000001">
    <property type="protein sequence ID" value="NYI07132.1"/>
    <property type="molecule type" value="Genomic_DNA"/>
</dbReference>
<sequence>MSTAAILLIFFGLFLVGGAISFWRQKMPLGVVIVLAVMAAISLASGLMRL</sequence>
<evidence type="ECO:0000313" key="3">
    <source>
        <dbReference type="Proteomes" id="UP000567795"/>
    </source>
</evidence>
<feature type="transmembrane region" description="Helical" evidence="1">
    <location>
        <begin position="29"/>
        <end position="48"/>
    </location>
</feature>
<keyword evidence="1" id="KW-0812">Transmembrane</keyword>
<organism evidence="2 3">
    <name type="scientific">Allostreptomyces psammosilenae</name>
    <dbReference type="NCBI Taxonomy" id="1892865"/>
    <lineage>
        <taxon>Bacteria</taxon>
        <taxon>Bacillati</taxon>
        <taxon>Actinomycetota</taxon>
        <taxon>Actinomycetes</taxon>
        <taxon>Kitasatosporales</taxon>
        <taxon>Streptomycetaceae</taxon>
        <taxon>Allostreptomyces</taxon>
    </lineage>
</organism>